<protein>
    <submittedName>
        <fullName evidence="1">Uncharacterized protein</fullName>
    </submittedName>
</protein>
<evidence type="ECO:0000313" key="1">
    <source>
        <dbReference type="EMBL" id="JAI00152.1"/>
    </source>
</evidence>
<name>A0A0E9XCG8_ANGAN</name>
<reference evidence="1" key="1">
    <citation type="submission" date="2014-11" db="EMBL/GenBank/DDBJ databases">
        <authorList>
            <person name="Amaro Gonzalez C."/>
        </authorList>
    </citation>
    <scope>NUCLEOTIDE SEQUENCE</scope>
</reference>
<dbReference type="AlphaFoldDB" id="A0A0E9XCG8"/>
<dbReference type="EMBL" id="GBXM01008426">
    <property type="protein sequence ID" value="JAI00152.1"/>
    <property type="molecule type" value="Transcribed_RNA"/>
</dbReference>
<organism evidence="1">
    <name type="scientific">Anguilla anguilla</name>
    <name type="common">European freshwater eel</name>
    <name type="synonym">Muraena anguilla</name>
    <dbReference type="NCBI Taxonomy" id="7936"/>
    <lineage>
        <taxon>Eukaryota</taxon>
        <taxon>Metazoa</taxon>
        <taxon>Chordata</taxon>
        <taxon>Craniata</taxon>
        <taxon>Vertebrata</taxon>
        <taxon>Euteleostomi</taxon>
        <taxon>Actinopterygii</taxon>
        <taxon>Neopterygii</taxon>
        <taxon>Teleostei</taxon>
        <taxon>Anguilliformes</taxon>
        <taxon>Anguillidae</taxon>
        <taxon>Anguilla</taxon>
    </lineage>
</organism>
<sequence>MVILTKKVKPFSVTCFNQDILNIRKAITVECLRNV</sequence>
<proteinExistence type="predicted"/>
<accession>A0A0E9XCG8</accession>
<reference evidence="1" key="2">
    <citation type="journal article" date="2015" name="Fish Shellfish Immunol.">
        <title>Early steps in the European eel (Anguilla anguilla)-Vibrio vulnificus interaction in the gills: Role of the RtxA13 toxin.</title>
        <authorList>
            <person name="Callol A."/>
            <person name="Pajuelo D."/>
            <person name="Ebbesson L."/>
            <person name="Teles M."/>
            <person name="MacKenzie S."/>
            <person name="Amaro C."/>
        </authorList>
    </citation>
    <scope>NUCLEOTIDE SEQUENCE</scope>
</reference>